<feature type="coiled-coil region" evidence="9">
    <location>
        <begin position="650"/>
        <end position="677"/>
    </location>
</feature>
<gene>
    <name evidence="12" type="ORF">B0A54_14900</name>
    <name evidence="11" type="ORF">LTR91_024560</name>
</gene>
<evidence type="ECO:0000313" key="12">
    <source>
        <dbReference type="EMBL" id="TKA29610.1"/>
    </source>
</evidence>
<dbReference type="Proteomes" id="UP001175353">
    <property type="component" value="Unassembled WGS sequence"/>
</dbReference>
<dbReference type="OrthoDB" id="341482at2759"/>
<dbReference type="PANTHER" id="PTHR13257">
    <property type="entry name" value="NUCLEOPORIN NUP84-RELATED"/>
    <property type="match status" value="1"/>
</dbReference>
<dbReference type="Proteomes" id="UP000310066">
    <property type="component" value="Unassembled WGS sequence"/>
</dbReference>
<accession>A0A4U0U3I9</accession>
<feature type="compositionally biased region" description="Gly residues" evidence="10">
    <location>
        <begin position="828"/>
        <end position="840"/>
    </location>
</feature>
<evidence type="ECO:0000256" key="8">
    <source>
        <dbReference type="PROSITE-ProRule" id="PRU00221"/>
    </source>
</evidence>
<keyword evidence="5" id="KW-0811">Translocation</keyword>
<evidence type="ECO:0000256" key="10">
    <source>
        <dbReference type="SAM" id="MobiDB-lite"/>
    </source>
</evidence>
<proteinExistence type="predicted"/>
<name>A0A4U0U3I9_9PEZI</name>
<dbReference type="GO" id="GO:0000056">
    <property type="term" value="P:ribosomal small subunit export from nucleus"/>
    <property type="evidence" value="ECO:0007669"/>
    <property type="project" value="InterPro"/>
</dbReference>
<dbReference type="STRING" id="329885.A0A4U0U3I9"/>
<evidence type="ECO:0000256" key="3">
    <source>
        <dbReference type="ARBA" id="ARBA00022816"/>
    </source>
</evidence>
<comment type="caution">
    <text evidence="12">The sequence shown here is derived from an EMBL/GenBank/DDBJ whole genome shotgun (WGS) entry which is preliminary data.</text>
</comment>
<reference evidence="11" key="2">
    <citation type="submission" date="2023-06" db="EMBL/GenBank/DDBJ databases">
        <title>Black Yeasts Isolated from many extreme environments.</title>
        <authorList>
            <person name="Coleine C."/>
            <person name="Stajich J.E."/>
            <person name="Selbmann L."/>
        </authorList>
    </citation>
    <scope>NUCLEOTIDE SEQUENCE</scope>
    <source>
        <strain evidence="11">CCFEE 5200</strain>
    </source>
</reference>
<reference evidence="12 13" key="1">
    <citation type="submission" date="2017-03" db="EMBL/GenBank/DDBJ databases">
        <title>Genomes of endolithic fungi from Antarctica.</title>
        <authorList>
            <person name="Coleine C."/>
            <person name="Masonjones S."/>
            <person name="Stajich J.E."/>
        </authorList>
    </citation>
    <scope>NUCLEOTIDE SEQUENCE [LARGE SCALE GENOMIC DNA]</scope>
    <source>
        <strain evidence="12 13">CCFEE 5311</strain>
    </source>
</reference>
<evidence type="ECO:0000256" key="1">
    <source>
        <dbReference type="ARBA" id="ARBA00004567"/>
    </source>
</evidence>
<evidence type="ECO:0000256" key="4">
    <source>
        <dbReference type="ARBA" id="ARBA00022927"/>
    </source>
</evidence>
<keyword evidence="3" id="KW-0509">mRNA transport</keyword>
<keyword evidence="6" id="KW-0906">Nuclear pore complex</keyword>
<evidence type="ECO:0000256" key="9">
    <source>
        <dbReference type="SAM" id="Coils"/>
    </source>
</evidence>
<dbReference type="InterPro" id="IPR036322">
    <property type="entry name" value="WD40_repeat_dom_sf"/>
</dbReference>
<evidence type="ECO:0000313" key="14">
    <source>
        <dbReference type="Proteomes" id="UP001175353"/>
    </source>
</evidence>
<feature type="coiled-coil region" evidence="9">
    <location>
        <begin position="707"/>
        <end position="734"/>
    </location>
</feature>
<evidence type="ECO:0000256" key="6">
    <source>
        <dbReference type="ARBA" id="ARBA00023132"/>
    </source>
</evidence>
<dbReference type="EMBL" id="NAJP01000108">
    <property type="protein sequence ID" value="TKA29610.1"/>
    <property type="molecule type" value="Genomic_DNA"/>
</dbReference>
<keyword evidence="8" id="KW-0853">WD repeat</keyword>
<evidence type="ECO:0000256" key="5">
    <source>
        <dbReference type="ARBA" id="ARBA00023010"/>
    </source>
</evidence>
<dbReference type="EMBL" id="JAUJLE010000633">
    <property type="protein sequence ID" value="KAK0952176.1"/>
    <property type="molecule type" value="Genomic_DNA"/>
</dbReference>
<feature type="region of interest" description="Disordered" evidence="10">
    <location>
        <begin position="820"/>
        <end position="841"/>
    </location>
</feature>
<dbReference type="GO" id="GO:0017056">
    <property type="term" value="F:structural constituent of nuclear pore"/>
    <property type="evidence" value="ECO:0007669"/>
    <property type="project" value="InterPro"/>
</dbReference>
<keyword evidence="2" id="KW-0813">Transport</keyword>
<feature type="region of interest" description="Disordered" evidence="10">
    <location>
        <begin position="685"/>
        <end position="706"/>
    </location>
</feature>
<feature type="repeat" description="WD" evidence="8">
    <location>
        <begin position="160"/>
        <end position="189"/>
    </location>
</feature>
<feature type="compositionally biased region" description="Basic and acidic residues" evidence="10">
    <location>
        <begin position="697"/>
        <end position="706"/>
    </location>
</feature>
<dbReference type="GO" id="GO:0006406">
    <property type="term" value="P:mRNA export from nucleus"/>
    <property type="evidence" value="ECO:0007669"/>
    <property type="project" value="TreeGrafter"/>
</dbReference>
<keyword evidence="14" id="KW-1185">Reference proteome</keyword>
<keyword evidence="4" id="KW-0653">Protein transport</keyword>
<evidence type="ECO:0000313" key="13">
    <source>
        <dbReference type="Proteomes" id="UP000310066"/>
    </source>
</evidence>
<dbReference type="GO" id="GO:0005643">
    <property type="term" value="C:nuclear pore"/>
    <property type="evidence" value="ECO:0007669"/>
    <property type="project" value="UniProtKB-SubCell"/>
</dbReference>
<dbReference type="SUPFAM" id="SSF50978">
    <property type="entry name" value="WD40 repeat-like"/>
    <property type="match status" value="1"/>
</dbReference>
<dbReference type="AlphaFoldDB" id="A0A4U0U3I9"/>
<sequence>MPRVVAQQPPWVVRGSSGHQLFQHDERAKTPTTKSAHYDGPTRKIAHRGTEIFVAVGNELRWADVNALEGSQQSGPRDDEKQYRLLKTSISRPIQQLSVSRSGDYIAILTSHTCHVGLLPASSHLHSGDLTPLRLKTFQIGPTAHVLEQAPLKSAIWHPLSPSGNCLVTVTEDACVRLWELDSNNRSTFDEPSLAIDLKKLANARSTQEDFSASKYGVSSGFSPDNVEMQVAAACFGGQGSDDEHGWSSPTLWVAMGEGDVYALCPLLPSKWRAPATMVPSLSTSVVARLRAASGDSGITAAEKQVVDQQCTWLAELDNQDPILQQEEDEFDVVEVYSRPAKPGPVPKLQGPFYISTELESGDVTDIFVIASKIDDDAVYDEEFEDVGADDGLSVGVICLATSNNKVHVCLDLDGVEAEWLPPKRSRSFTPDDDTQKDLLLFETIDLSGEHSSEGWPTFTASPTERYELLVTTKTGVYNLDFTHWTSALEADLASDSDAGVDFRLKMLLESTKTAVAQVITIPADHERNVNAVVAICDPASVGHVLLTAAASTPFATVLEIPVHPAHAYAPDDFTSAGALPAPEPRAPYEPPEAFFQPSALPQLLKVAGEKRLLGSDLKAQVRFSPATLQLMTDAHRIMSSETHRLGLAAAELFRRCERMQAELREQVRRVNEIAQKVDVVVGEEEEDVQHRNNTNNRDESPVTGGKEKIEHRIQQSQDKTHQLQAKVDALRTKMLSLGGKQLSAKERSFAHEVETLNHSLEPTVTPEAPTEPVALLHMANSPSSQREHEQELGDSLNGRFDAVRALREKLVQQVEDITTQRREAEGRAGGGGGGEGKGSGVMAMSGFRSRRMEVVRELLERETALVEGVRARLERLRVGS</sequence>
<dbReference type="InterPro" id="IPR037700">
    <property type="entry name" value="NUP88/NUP82"/>
</dbReference>
<evidence type="ECO:0000256" key="2">
    <source>
        <dbReference type="ARBA" id="ARBA00022448"/>
    </source>
</evidence>
<organism evidence="12 13">
    <name type="scientific">Friedmanniomyces endolithicus</name>
    <dbReference type="NCBI Taxonomy" id="329885"/>
    <lineage>
        <taxon>Eukaryota</taxon>
        <taxon>Fungi</taxon>
        <taxon>Dikarya</taxon>
        <taxon>Ascomycota</taxon>
        <taxon>Pezizomycotina</taxon>
        <taxon>Dothideomycetes</taxon>
        <taxon>Dothideomycetidae</taxon>
        <taxon>Mycosphaerellales</taxon>
        <taxon>Teratosphaeriaceae</taxon>
        <taxon>Friedmanniomyces</taxon>
    </lineage>
</organism>
<dbReference type="InterPro" id="IPR001680">
    <property type="entry name" value="WD40_rpt"/>
</dbReference>
<protein>
    <submittedName>
        <fullName evidence="12">Uncharacterized protein</fullName>
    </submittedName>
</protein>
<comment type="subcellular location">
    <subcellularLocation>
        <location evidence="1">Nucleus</location>
        <location evidence="1">Nuclear pore complex</location>
    </subcellularLocation>
</comment>
<dbReference type="PROSITE" id="PS50082">
    <property type="entry name" value="WD_REPEATS_2"/>
    <property type="match status" value="1"/>
</dbReference>
<keyword evidence="7" id="KW-0539">Nucleus</keyword>
<dbReference type="GO" id="GO:0006606">
    <property type="term" value="P:protein import into nucleus"/>
    <property type="evidence" value="ECO:0007669"/>
    <property type="project" value="TreeGrafter"/>
</dbReference>
<keyword evidence="9" id="KW-0175">Coiled coil</keyword>
<dbReference type="GO" id="GO:0000055">
    <property type="term" value="P:ribosomal large subunit export from nucleus"/>
    <property type="evidence" value="ECO:0007669"/>
    <property type="project" value="InterPro"/>
</dbReference>
<evidence type="ECO:0000256" key="7">
    <source>
        <dbReference type="ARBA" id="ARBA00023242"/>
    </source>
</evidence>
<dbReference type="PANTHER" id="PTHR13257:SF0">
    <property type="entry name" value="NUCLEAR PORE COMPLEX PROTEIN NUP88"/>
    <property type="match status" value="1"/>
</dbReference>
<evidence type="ECO:0000313" key="11">
    <source>
        <dbReference type="EMBL" id="KAK0952176.1"/>
    </source>
</evidence>